<comment type="caution">
    <text evidence="2">The sequence shown here is derived from an EMBL/GenBank/DDBJ whole genome shotgun (WGS) entry which is preliminary data.</text>
</comment>
<keyword evidence="3" id="KW-1185">Reference proteome</keyword>
<accession>A0A9W9KIL5</accession>
<evidence type="ECO:0000313" key="2">
    <source>
        <dbReference type="EMBL" id="KAJ5106622.1"/>
    </source>
</evidence>
<dbReference type="OrthoDB" id="5419315at2759"/>
<organism evidence="2 3">
    <name type="scientific">Penicillium angulare</name>
    <dbReference type="NCBI Taxonomy" id="116970"/>
    <lineage>
        <taxon>Eukaryota</taxon>
        <taxon>Fungi</taxon>
        <taxon>Dikarya</taxon>
        <taxon>Ascomycota</taxon>
        <taxon>Pezizomycotina</taxon>
        <taxon>Eurotiomycetes</taxon>
        <taxon>Eurotiomycetidae</taxon>
        <taxon>Eurotiales</taxon>
        <taxon>Aspergillaceae</taxon>
        <taxon>Penicillium</taxon>
    </lineage>
</organism>
<name>A0A9W9KIL5_9EURO</name>
<sequence>MKIWHGMENGGLPARLKALRMFPYFFSLPPADRRPKTVDPLPVIECLRAFTVTVDRYYIDPTPHNLNEIWNKGGPTKLLALLVEAHVSSFASDDGDGRSPAKRKISQPASPKSSWSGISAAMELYMLSVLSMTDGGEPLECRLLYRILLIMKQDITQYHYYLSGEQGRLGQSIWFWKVFVGALALAKSQYHHRVLGMKCVDCPGKKKMEKLYEWFCDRARAWSIATGMTKWLDVEAVLVSVTWPVALPRGENDHAASTWDTIITRYTQTRYRP</sequence>
<dbReference type="Proteomes" id="UP001149165">
    <property type="component" value="Unassembled WGS sequence"/>
</dbReference>
<gene>
    <name evidence="2" type="ORF">N7456_003297</name>
</gene>
<dbReference type="AlphaFoldDB" id="A0A9W9KIL5"/>
<evidence type="ECO:0000256" key="1">
    <source>
        <dbReference type="SAM" id="MobiDB-lite"/>
    </source>
</evidence>
<reference evidence="2" key="1">
    <citation type="submission" date="2022-11" db="EMBL/GenBank/DDBJ databases">
        <authorList>
            <person name="Petersen C."/>
        </authorList>
    </citation>
    <scope>NUCLEOTIDE SEQUENCE</scope>
    <source>
        <strain evidence="2">IBT 30069</strain>
    </source>
</reference>
<protein>
    <submittedName>
        <fullName evidence="2">Uncharacterized protein</fullName>
    </submittedName>
</protein>
<reference evidence="2" key="2">
    <citation type="journal article" date="2023" name="IMA Fungus">
        <title>Comparative genomic study of the Penicillium genus elucidates a diverse pangenome and 15 lateral gene transfer events.</title>
        <authorList>
            <person name="Petersen C."/>
            <person name="Sorensen T."/>
            <person name="Nielsen M.R."/>
            <person name="Sondergaard T.E."/>
            <person name="Sorensen J.L."/>
            <person name="Fitzpatrick D.A."/>
            <person name="Frisvad J.C."/>
            <person name="Nielsen K.L."/>
        </authorList>
    </citation>
    <scope>NUCLEOTIDE SEQUENCE</scope>
    <source>
        <strain evidence="2">IBT 30069</strain>
    </source>
</reference>
<feature type="region of interest" description="Disordered" evidence="1">
    <location>
        <begin position="90"/>
        <end position="115"/>
    </location>
</feature>
<evidence type="ECO:0000313" key="3">
    <source>
        <dbReference type="Proteomes" id="UP001149165"/>
    </source>
</evidence>
<dbReference type="EMBL" id="JAPQKH010000003">
    <property type="protein sequence ID" value="KAJ5106622.1"/>
    <property type="molecule type" value="Genomic_DNA"/>
</dbReference>
<proteinExistence type="predicted"/>